<comment type="subcellular location">
    <subcellularLocation>
        <location evidence="1">Cell membrane</location>
        <topology evidence="1">Multi-pass membrane protein</topology>
    </subcellularLocation>
</comment>
<dbReference type="InterPro" id="IPR007227">
    <property type="entry name" value="Cell_shape_determining_MreD"/>
</dbReference>
<proteinExistence type="inferred from homology"/>
<protein>
    <submittedName>
        <fullName evidence="8">Uncharacterized protein</fullName>
    </submittedName>
</protein>
<keyword evidence="6" id="KW-1133">Transmembrane helix</keyword>
<evidence type="ECO:0000256" key="6">
    <source>
        <dbReference type="ARBA" id="ARBA00022989"/>
    </source>
</evidence>
<dbReference type="AlphaFoldDB" id="A0A222EUU6"/>
<gene>
    <name evidence="8" type="ORF">EKJ_16700</name>
</gene>
<evidence type="ECO:0000256" key="5">
    <source>
        <dbReference type="ARBA" id="ARBA00022960"/>
    </source>
</evidence>
<organism evidence="8 9">
    <name type="scientific">Qipengyuania flava</name>
    <dbReference type="NCBI Taxonomy" id="192812"/>
    <lineage>
        <taxon>Bacteria</taxon>
        <taxon>Pseudomonadati</taxon>
        <taxon>Pseudomonadota</taxon>
        <taxon>Alphaproteobacteria</taxon>
        <taxon>Sphingomonadales</taxon>
        <taxon>Erythrobacteraceae</taxon>
        <taxon>Qipengyuania</taxon>
    </lineage>
</organism>
<name>A0A222EUU6_9SPHN</name>
<dbReference type="EMBL" id="AP019389">
    <property type="protein sequence ID" value="BBI20823.1"/>
    <property type="molecule type" value="Genomic_DNA"/>
</dbReference>
<evidence type="ECO:0000313" key="8">
    <source>
        <dbReference type="EMBL" id="BBI20823.1"/>
    </source>
</evidence>
<sequence length="183" mass="20595">MERNDPRSRTDAYGSRINRSHSRLLANFVPWASIVVAIVLPVFPIATAMPLVPPLGLVMLLAWRLVRPGLLPVWAGVPLGLLDDLYSGQPFGFAVFTWSLVMLGIEILETRMPWRSYWQDWFTAAMVIVSYLLAGWLLSGGQPTVHSLVALFPQFVLTVLIFPIAARLVAMLDRVRLTRWKVL</sequence>
<dbReference type="RefSeq" id="WP_067467667.1">
    <property type="nucleotide sequence ID" value="NZ_AP019389.1"/>
</dbReference>
<comment type="similarity">
    <text evidence="2">Belongs to the MreD family.</text>
</comment>
<evidence type="ECO:0000256" key="3">
    <source>
        <dbReference type="ARBA" id="ARBA00022475"/>
    </source>
</evidence>
<evidence type="ECO:0000313" key="9">
    <source>
        <dbReference type="Proteomes" id="UP000290057"/>
    </source>
</evidence>
<evidence type="ECO:0000256" key="7">
    <source>
        <dbReference type="ARBA" id="ARBA00023136"/>
    </source>
</evidence>
<accession>A0A222EUU6</accession>
<keyword evidence="5" id="KW-0133">Cell shape</keyword>
<dbReference type="Proteomes" id="UP000290057">
    <property type="component" value="Chromosome"/>
</dbReference>
<keyword evidence="3" id="KW-1003">Cell membrane</keyword>
<keyword evidence="4" id="KW-0812">Transmembrane</keyword>
<evidence type="ECO:0000256" key="1">
    <source>
        <dbReference type="ARBA" id="ARBA00004651"/>
    </source>
</evidence>
<reference evidence="8 9" key="1">
    <citation type="submission" date="2019-01" db="EMBL/GenBank/DDBJ databases">
        <title>Complete genome sequence of Erythrobacter flavus KJ5.</title>
        <authorList>
            <person name="Kanesaki Y."/>
            <person name="Brotosudarmo T."/>
            <person name="Moriuchi R."/>
            <person name="Awai K."/>
        </authorList>
    </citation>
    <scope>NUCLEOTIDE SEQUENCE [LARGE SCALE GENOMIC DNA]</scope>
    <source>
        <strain evidence="8 9">KJ5</strain>
    </source>
</reference>
<keyword evidence="7" id="KW-0472">Membrane</keyword>
<dbReference type="GO" id="GO:0005886">
    <property type="term" value="C:plasma membrane"/>
    <property type="evidence" value="ECO:0007669"/>
    <property type="project" value="UniProtKB-SubCell"/>
</dbReference>
<evidence type="ECO:0000256" key="4">
    <source>
        <dbReference type="ARBA" id="ARBA00022692"/>
    </source>
</evidence>
<keyword evidence="9" id="KW-1185">Reference proteome</keyword>
<dbReference type="GO" id="GO:0008360">
    <property type="term" value="P:regulation of cell shape"/>
    <property type="evidence" value="ECO:0007669"/>
    <property type="project" value="UniProtKB-KW"/>
</dbReference>
<evidence type="ECO:0000256" key="2">
    <source>
        <dbReference type="ARBA" id="ARBA00007776"/>
    </source>
</evidence>
<dbReference type="Pfam" id="PF04093">
    <property type="entry name" value="MreD"/>
    <property type="match status" value="1"/>
</dbReference>